<evidence type="ECO:0000256" key="5">
    <source>
        <dbReference type="ARBA" id="ARBA00022553"/>
    </source>
</evidence>
<dbReference type="CDD" id="cd14066">
    <property type="entry name" value="STKc_IRAK"/>
    <property type="match status" value="1"/>
</dbReference>
<feature type="transmembrane region" description="Helical" evidence="15">
    <location>
        <begin position="135"/>
        <end position="158"/>
    </location>
</feature>
<dbReference type="SMART" id="SM00220">
    <property type="entry name" value="S_TKc"/>
    <property type="match status" value="1"/>
</dbReference>
<evidence type="ECO:0000256" key="13">
    <source>
        <dbReference type="PROSITE-ProRule" id="PRU10141"/>
    </source>
</evidence>
<feature type="region of interest" description="Disordered" evidence="14">
    <location>
        <begin position="618"/>
        <end position="655"/>
    </location>
</feature>
<feature type="chain" id="PRO_5020740110" description="non-specific serine/threonine protein kinase" evidence="16">
    <location>
        <begin position="39"/>
        <end position="655"/>
    </location>
</feature>
<name>A0A4U6WJY9_SETVI</name>
<evidence type="ECO:0000256" key="7">
    <source>
        <dbReference type="ARBA" id="ARBA00022741"/>
    </source>
</evidence>
<dbReference type="GO" id="GO:0010089">
    <property type="term" value="P:xylem development"/>
    <property type="evidence" value="ECO:0007669"/>
    <property type="project" value="EnsemblPlants"/>
</dbReference>
<keyword evidence="4" id="KW-0723">Serine/threonine-protein kinase</keyword>
<feature type="signal peptide" evidence="16">
    <location>
        <begin position="1"/>
        <end position="38"/>
    </location>
</feature>
<reference evidence="18" key="1">
    <citation type="submission" date="2019-03" db="EMBL/GenBank/DDBJ databases">
        <title>WGS assembly of Setaria viridis.</title>
        <authorList>
            <person name="Huang P."/>
            <person name="Jenkins J."/>
            <person name="Grimwood J."/>
            <person name="Barry K."/>
            <person name="Healey A."/>
            <person name="Mamidi S."/>
            <person name="Sreedasyam A."/>
            <person name="Shu S."/>
            <person name="Feldman M."/>
            <person name="Wu J."/>
            <person name="Yu Y."/>
            <person name="Chen C."/>
            <person name="Johnson J."/>
            <person name="Rokhsar D."/>
            <person name="Baxter I."/>
            <person name="Schmutz J."/>
            <person name="Brutnell T."/>
            <person name="Kellogg E."/>
        </authorList>
    </citation>
    <scope>NUCLEOTIDE SEQUENCE [LARGE SCALE GENOMIC DNA]</scope>
</reference>
<feature type="domain" description="Protein kinase" evidence="17">
    <location>
        <begin position="242"/>
        <end position="531"/>
    </location>
</feature>
<feature type="compositionally biased region" description="Acidic residues" evidence="14">
    <location>
        <begin position="630"/>
        <end position="639"/>
    </location>
</feature>
<evidence type="ECO:0000256" key="14">
    <source>
        <dbReference type="SAM" id="MobiDB-lite"/>
    </source>
</evidence>
<keyword evidence="19" id="KW-1185">Reference proteome</keyword>
<protein>
    <recommendedName>
        <fullName evidence="2">non-specific serine/threonine protein kinase</fullName>
        <ecNumber evidence="2">2.7.11.1</ecNumber>
    </recommendedName>
</protein>
<keyword evidence="5" id="KW-0597">Phosphoprotein</keyword>
<keyword evidence="9 13" id="KW-0067">ATP-binding</keyword>
<dbReference type="Proteomes" id="UP000298652">
    <property type="component" value="Chromosome 1"/>
</dbReference>
<evidence type="ECO:0000259" key="17">
    <source>
        <dbReference type="PROSITE" id="PS50011"/>
    </source>
</evidence>
<dbReference type="GO" id="GO:0005524">
    <property type="term" value="F:ATP binding"/>
    <property type="evidence" value="ECO:0007669"/>
    <property type="project" value="UniProtKB-UniRule"/>
</dbReference>
<keyword evidence="8" id="KW-0418">Kinase</keyword>
<dbReference type="GO" id="GO:0004674">
    <property type="term" value="F:protein serine/threonine kinase activity"/>
    <property type="evidence" value="ECO:0007669"/>
    <property type="project" value="UniProtKB-KW"/>
</dbReference>
<dbReference type="PANTHER" id="PTHR47989:SF23">
    <property type="entry name" value="RECEPTOR-LIKE SERINE_THREONINE-PROTEIN KINASE NCRK ISOFORM X1"/>
    <property type="match status" value="1"/>
</dbReference>
<comment type="catalytic activity">
    <reaction evidence="12">
        <text>L-seryl-[protein] + ATP = O-phospho-L-seryl-[protein] + ADP + H(+)</text>
        <dbReference type="Rhea" id="RHEA:17989"/>
        <dbReference type="Rhea" id="RHEA-COMP:9863"/>
        <dbReference type="Rhea" id="RHEA-COMP:11604"/>
        <dbReference type="ChEBI" id="CHEBI:15378"/>
        <dbReference type="ChEBI" id="CHEBI:29999"/>
        <dbReference type="ChEBI" id="CHEBI:30616"/>
        <dbReference type="ChEBI" id="CHEBI:83421"/>
        <dbReference type="ChEBI" id="CHEBI:456216"/>
        <dbReference type="EC" id="2.7.11.1"/>
    </reaction>
</comment>
<keyword evidence="10 15" id="KW-0472">Membrane</keyword>
<dbReference type="GO" id="GO:0005886">
    <property type="term" value="C:plasma membrane"/>
    <property type="evidence" value="ECO:0007669"/>
    <property type="project" value="UniProtKB-SubCell"/>
</dbReference>
<dbReference type="PANTHER" id="PTHR47989">
    <property type="entry name" value="OS01G0750732 PROTEIN"/>
    <property type="match status" value="1"/>
</dbReference>
<dbReference type="GO" id="GO:0010008">
    <property type="term" value="C:endosome membrane"/>
    <property type="evidence" value="ECO:0007669"/>
    <property type="project" value="EnsemblPlants"/>
</dbReference>
<dbReference type="Gene3D" id="1.10.510.10">
    <property type="entry name" value="Transferase(Phosphotransferase) domain 1"/>
    <property type="match status" value="1"/>
</dbReference>
<evidence type="ECO:0000256" key="15">
    <source>
        <dbReference type="SAM" id="Phobius"/>
    </source>
</evidence>
<dbReference type="InterPro" id="IPR000719">
    <property type="entry name" value="Prot_kinase_dom"/>
</dbReference>
<evidence type="ECO:0000256" key="2">
    <source>
        <dbReference type="ARBA" id="ARBA00012513"/>
    </source>
</evidence>
<keyword evidence="3" id="KW-1003">Cell membrane</keyword>
<dbReference type="EMBL" id="CM016552">
    <property type="protein sequence ID" value="TKW38497.1"/>
    <property type="molecule type" value="Genomic_DNA"/>
</dbReference>
<accession>A0A4U6WJY9</accession>
<dbReference type="Gene3D" id="3.30.200.20">
    <property type="entry name" value="Phosphorylase Kinase, domain 1"/>
    <property type="match status" value="1"/>
</dbReference>
<dbReference type="FunFam" id="1.10.510.10:FF:000395">
    <property type="entry name" value="receptor-like serine/threonine-protein kinase NCRK"/>
    <property type="match status" value="1"/>
</dbReference>
<dbReference type="SUPFAM" id="SSF56112">
    <property type="entry name" value="Protein kinase-like (PK-like)"/>
    <property type="match status" value="1"/>
</dbReference>
<evidence type="ECO:0000256" key="1">
    <source>
        <dbReference type="ARBA" id="ARBA00004236"/>
    </source>
</evidence>
<evidence type="ECO:0000256" key="16">
    <source>
        <dbReference type="SAM" id="SignalP"/>
    </source>
</evidence>
<comment type="subcellular location">
    <subcellularLocation>
        <location evidence="1">Cell membrane</location>
    </subcellularLocation>
</comment>
<dbReference type="AlphaFoldDB" id="A0A4U6WJY9"/>
<dbReference type="EC" id="2.7.11.1" evidence="2"/>
<dbReference type="InterPro" id="IPR017441">
    <property type="entry name" value="Protein_kinase_ATP_BS"/>
</dbReference>
<evidence type="ECO:0000256" key="11">
    <source>
        <dbReference type="ARBA" id="ARBA00047899"/>
    </source>
</evidence>
<organism evidence="18 19">
    <name type="scientific">Setaria viridis</name>
    <name type="common">Green bristlegrass</name>
    <name type="synonym">Setaria italica subsp. viridis</name>
    <dbReference type="NCBI Taxonomy" id="4556"/>
    <lineage>
        <taxon>Eukaryota</taxon>
        <taxon>Viridiplantae</taxon>
        <taxon>Streptophyta</taxon>
        <taxon>Embryophyta</taxon>
        <taxon>Tracheophyta</taxon>
        <taxon>Spermatophyta</taxon>
        <taxon>Magnoliopsida</taxon>
        <taxon>Liliopsida</taxon>
        <taxon>Poales</taxon>
        <taxon>Poaceae</taxon>
        <taxon>PACMAD clade</taxon>
        <taxon>Panicoideae</taxon>
        <taxon>Panicodae</taxon>
        <taxon>Paniceae</taxon>
        <taxon>Cenchrinae</taxon>
        <taxon>Setaria</taxon>
    </lineage>
</organism>
<feature type="binding site" evidence="13">
    <location>
        <position position="271"/>
    </location>
    <ligand>
        <name>ATP</name>
        <dbReference type="ChEBI" id="CHEBI:30616"/>
    </ligand>
</feature>
<evidence type="ECO:0000256" key="12">
    <source>
        <dbReference type="ARBA" id="ARBA00048679"/>
    </source>
</evidence>
<proteinExistence type="predicted"/>
<evidence type="ECO:0000313" key="18">
    <source>
        <dbReference type="EMBL" id="TKW38497.1"/>
    </source>
</evidence>
<keyword evidence="7 13" id="KW-0547">Nucleotide-binding</keyword>
<dbReference type="PROSITE" id="PS00108">
    <property type="entry name" value="PROTEIN_KINASE_ST"/>
    <property type="match status" value="1"/>
</dbReference>
<keyword evidence="15" id="KW-1133">Transmembrane helix</keyword>
<dbReference type="GO" id="GO:0051020">
    <property type="term" value="F:GTPase binding"/>
    <property type="evidence" value="ECO:0007669"/>
    <property type="project" value="EnsemblPlants"/>
</dbReference>
<sequence>MEDDQLLLASSLPELMDLHMKLLLASLSCVLLMQAASCDGTTGETVTTNWTCICAAHPLGESNSNSSLLSNCSSSCHCQQDEDGGTGSWNCTCASDKTLLKEEHAVLRDRSCFTSCNCTSGSSEEGKRHVSSKTVIITLLVCVVLTTTAFLVTTVYYFRRKDALSPRSQIYSFDKYTSWSSRSYLVSHRSSPLPQLKPKPRLSVLKEFLCSCPIICGGESGTFPGVIIRFSYAELEEATGKFSEEHLIGVGGSSKVYRGQLSDGKVVAVKKLRPLGGADEDFEFLSEIELLSRLNHCHVVPLLGYCSEIQGRQLERLLVFECMSNGNLRDCLDLKQGRKPMDWQTRVSIALGAARGLEYLHEAAAPRILHRDIKSTNILLDDKFRAKITDLGMAKCLMNDGVTSCSSSPARMLGTFGYFAPEYAIVGKASLKSDVFSFGVVILELITGRPPIHKSSSTRADESLVIWATSRLRDSRLVVAELPDPTLESKFPAEEMQIMAHLARECLQWDPEARPTMTEVVQILSTIAPPLHGAKRRNLPIAAAFNLTPSPHVGRCDPEPVDIEAPQECSTASFRWQQEPCAPPPPGRASWPGDRHKGAASGGAVVSGELVNGMLLMSPHGRSSWRPPPGDEEEEEAVDLTEPRLETFTQPALFR</sequence>
<evidence type="ECO:0000256" key="3">
    <source>
        <dbReference type="ARBA" id="ARBA00022475"/>
    </source>
</evidence>
<keyword evidence="15" id="KW-0812">Transmembrane</keyword>
<evidence type="ECO:0000256" key="4">
    <source>
        <dbReference type="ARBA" id="ARBA00022527"/>
    </source>
</evidence>
<feature type="region of interest" description="Disordered" evidence="14">
    <location>
        <begin position="578"/>
        <end position="601"/>
    </location>
</feature>
<dbReference type="Gramene" id="TKW38497">
    <property type="protein sequence ID" value="TKW38497"/>
    <property type="gene ID" value="SEVIR_1G118700v2"/>
</dbReference>
<dbReference type="OMA" id="SKVGWSR"/>
<evidence type="ECO:0000256" key="8">
    <source>
        <dbReference type="ARBA" id="ARBA00022777"/>
    </source>
</evidence>
<dbReference type="PROSITE" id="PS50011">
    <property type="entry name" value="PROTEIN_KINASE_DOM"/>
    <property type="match status" value="1"/>
</dbReference>
<dbReference type="PROSITE" id="PS00107">
    <property type="entry name" value="PROTEIN_KINASE_ATP"/>
    <property type="match status" value="1"/>
</dbReference>
<evidence type="ECO:0000313" key="19">
    <source>
        <dbReference type="Proteomes" id="UP000298652"/>
    </source>
</evidence>
<comment type="catalytic activity">
    <reaction evidence="11">
        <text>L-threonyl-[protein] + ATP = O-phospho-L-threonyl-[protein] + ADP + H(+)</text>
        <dbReference type="Rhea" id="RHEA:46608"/>
        <dbReference type="Rhea" id="RHEA-COMP:11060"/>
        <dbReference type="Rhea" id="RHEA-COMP:11605"/>
        <dbReference type="ChEBI" id="CHEBI:15378"/>
        <dbReference type="ChEBI" id="CHEBI:30013"/>
        <dbReference type="ChEBI" id="CHEBI:30616"/>
        <dbReference type="ChEBI" id="CHEBI:61977"/>
        <dbReference type="ChEBI" id="CHEBI:456216"/>
        <dbReference type="EC" id="2.7.11.1"/>
    </reaction>
</comment>
<dbReference type="InterPro" id="IPR011009">
    <property type="entry name" value="Kinase-like_dom_sf"/>
</dbReference>
<dbReference type="FunFam" id="3.30.200.20:FF:000415">
    <property type="entry name" value="receptor-like serine/threonine-protein kinase NCRK"/>
    <property type="match status" value="1"/>
</dbReference>
<gene>
    <name evidence="18" type="ORF">SEVIR_1G118700v2</name>
</gene>
<dbReference type="Pfam" id="PF00069">
    <property type="entry name" value="Pkinase"/>
    <property type="match status" value="1"/>
</dbReference>
<evidence type="ECO:0000256" key="10">
    <source>
        <dbReference type="ARBA" id="ARBA00023136"/>
    </source>
</evidence>
<keyword evidence="6" id="KW-0808">Transferase</keyword>
<evidence type="ECO:0000256" key="6">
    <source>
        <dbReference type="ARBA" id="ARBA00022679"/>
    </source>
</evidence>
<keyword evidence="16" id="KW-0732">Signal</keyword>
<evidence type="ECO:0000256" key="9">
    <source>
        <dbReference type="ARBA" id="ARBA00022840"/>
    </source>
</evidence>
<dbReference type="InterPro" id="IPR008271">
    <property type="entry name" value="Ser/Thr_kinase_AS"/>
</dbReference>